<keyword evidence="5 6" id="KW-0727">SH2 domain</keyword>
<evidence type="ECO:0008006" key="11">
    <source>
        <dbReference type="Google" id="ProtNLM"/>
    </source>
</evidence>
<dbReference type="SMART" id="SM00253">
    <property type="entry name" value="SOCS"/>
    <property type="match status" value="1"/>
</dbReference>
<keyword evidence="2" id="KW-0341">Growth regulation</keyword>
<keyword evidence="10" id="KW-1185">Reference proteome</keyword>
<organism evidence="9 10">
    <name type="scientific">Engystomops pustulosus</name>
    <name type="common">Tungara frog</name>
    <name type="synonym">Physalaemus pustulosus</name>
    <dbReference type="NCBI Taxonomy" id="76066"/>
    <lineage>
        <taxon>Eukaryota</taxon>
        <taxon>Metazoa</taxon>
        <taxon>Chordata</taxon>
        <taxon>Craniata</taxon>
        <taxon>Vertebrata</taxon>
        <taxon>Euteleostomi</taxon>
        <taxon>Amphibia</taxon>
        <taxon>Batrachia</taxon>
        <taxon>Anura</taxon>
        <taxon>Neobatrachia</taxon>
        <taxon>Hyloidea</taxon>
        <taxon>Leptodactylidae</taxon>
        <taxon>Leiuperinae</taxon>
        <taxon>Engystomops</taxon>
    </lineage>
</organism>
<proteinExistence type="predicted"/>
<dbReference type="GO" id="GO:0035556">
    <property type="term" value="P:intracellular signal transduction"/>
    <property type="evidence" value="ECO:0007669"/>
    <property type="project" value="InterPro"/>
</dbReference>
<feature type="domain" description="SH2" evidence="7">
    <location>
        <begin position="44"/>
        <end position="136"/>
    </location>
</feature>
<reference evidence="9" key="1">
    <citation type="thesis" date="2020" institute="ProQuest LLC" country="789 East Eisenhower Parkway, Ann Arbor, MI, USA">
        <title>Comparative Genomics and Chromosome Evolution.</title>
        <authorList>
            <person name="Mudd A.B."/>
        </authorList>
    </citation>
    <scope>NUCLEOTIDE SEQUENCE</scope>
    <source>
        <strain evidence="9">237g6f4</strain>
        <tissue evidence="9">Blood</tissue>
    </source>
</reference>
<evidence type="ECO:0000313" key="9">
    <source>
        <dbReference type="EMBL" id="KAG8537575.1"/>
    </source>
</evidence>
<dbReference type="PROSITE" id="PS50225">
    <property type="entry name" value="SOCS"/>
    <property type="match status" value="1"/>
</dbReference>
<dbReference type="Pfam" id="PF07525">
    <property type="entry name" value="SOCS_box"/>
    <property type="match status" value="1"/>
</dbReference>
<dbReference type="PROSITE" id="PS50001">
    <property type="entry name" value="SH2"/>
    <property type="match status" value="1"/>
</dbReference>
<name>A0AAV6YRG8_ENGPU</name>
<feature type="domain" description="SOCS box" evidence="8">
    <location>
        <begin position="131"/>
        <end position="180"/>
    </location>
</feature>
<dbReference type="EMBL" id="WNYA01028859">
    <property type="protein sequence ID" value="KAG8537575.1"/>
    <property type="molecule type" value="Genomic_DNA"/>
</dbReference>
<evidence type="ECO:0000256" key="5">
    <source>
        <dbReference type="ARBA" id="ARBA00022999"/>
    </source>
</evidence>
<dbReference type="PANTHER" id="PTHR10155">
    <property type="entry name" value="PHOSPHATIDYLINOSITOL 3-KINASE REGULATORY SUBUNIT"/>
    <property type="match status" value="1"/>
</dbReference>
<dbReference type="AlphaFoldDB" id="A0AAV6YRG8"/>
<dbReference type="Gene3D" id="3.30.505.10">
    <property type="entry name" value="SH2 domain"/>
    <property type="match status" value="1"/>
</dbReference>
<evidence type="ECO:0000256" key="4">
    <source>
        <dbReference type="ARBA" id="ARBA00022786"/>
    </source>
</evidence>
<evidence type="ECO:0000256" key="1">
    <source>
        <dbReference type="ARBA" id="ARBA00004906"/>
    </source>
</evidence>
<dbReference type="SMART" id="SM00969">
    <property type="entry name" value="SOCS_box"/>
    <property type="match status" value="1"/>
</dbReference>
<sequence length="191" mass="22145">MSPPAAIQHGEKDGGEEDDFYTSVEIYVKCPTIPELLNATGLPYYWGALNKHQADILLLGRPDGTFLLRNSSQEGCAFAVTFRRRGRTRHARVQYRGQHFSFHWGSFQSPSVRHLLEHYNDPRSCTFFEPLLSIPLNRNSPISLQELCRASINSFIPYERIGQLPMPRAIKEYLWEYHYTETVPAVEEERW</sequence>
<dbReference type="InterPro" id="IPR000980">
    <property type="entry name" value="SH2"/>
</dbReference>
<keyword evidence="4" id="KW-0833">Ubl conjugation pathway</keyword>
<dbReference type="GO" id="GO:0005942">
    <property type="term" value="C:phosphatidylinositol 3-kinase complex"/>
    <property type="evidence" value="ECO:0007669"/>
    <property type="project" value="TreeGrafter"/>
</dbReference>
<gene>
    <name evidence="9" type="ORF">GDO81_024283</name>
</gene>
<dbReference type="CDD" id="cd03717">
    <property type="entry name" value="SOCS_SOCS_like"/>
    <property type="match status" value="1"/>
</dbReference>
<dbReference type="PANTHER" id="PTHR10155:SF0">
    <property type="entry name" value="SUPPRESSOR OF CYTOKINE SIGNALING AT 36E, ISOFORM D"/>
    <property type="match status" value="1"/>
</dbReference>
<dbReference type="SUPFAM" id="SSF55550">
    <property type="entry name" value="SH2 domain"/>
    <property type="match status" value="1"/>
</dbReference>
<dbReference type="InterPro" id="IPR036036">
    <property type="entry name" value="SOCS_box-like_dom_sf"/>
</dbReference>
<dbReference type="GO" id="GO:0009968">
    <property type="term" value="P:negative regulation of signal transduction"/>
    <property type="evidence" value="ECO:0007669"/>
    <property type="project" value="UniProtKB-KW"/>
</dbReference>
<dbReference type="GO" id="GO:0046935">
    <property type="term" value="F:1-phosphatidylinositol-3-kinase regulator activity"/>
    <property type="evidence" value="ECO:0007669"/>
    <property type="project" value="TreeGrafter"/>
</dbReference>
<evidence type="ECO:0000256" key="3">
    <source>
        <dbReference type="ARBA" id="ARBA00022700"/>
    </source>
</evidence>
<protein>
    <recommendedName>
        <fullName evidence="11">Suppressor of cytokine signaling 7</fullName>
    </recommendedName>
</protein>
<dbReference type="Proteomes" id="UP000824782">
    <property type="component" value="Unassembled WGS sequence"/>
</dbReference>
<dbReference type="SMART" id="SM00252">
    <property type="entry name" value="SH2"/>
    <property type="match status" value="1"/>
</dbReference>
<dbReference type="Pfam" id="PF00017">
    <property type="entry name" value="SH2"/>
    <property type="match status" value="1"/>
</dbReference>
<keyword evidence="3" id="KW-0734">Signal transduction inhibitor</keyword>
<dbReference type="InterPro" id="IPR001496">
    <property type="entry name" value="SOCS_box"/>
</dbReference>
<evidence type="ECO:0000259" key="7">
    <source>
        <dbReference type="PROSITE" id="PS50001"/>
    </source>
</evidence>
<evidence type="ECO:0000313" key="10">
    <source>
        <dbReference type="Proteomes" id="UP000824782"/>
    </source>
</evidence>
<comment type="pathway">
    <text evidence="1">Protein modification; protein ubiquitination.</text>
</comment>
<evidence type="ECO:0000256" key="2">
    <source>
        <dbReference type="ARBA" id="ARBA00022604"/>
    </source>
</evidence>
<comment type="caution">
    <text evidence="9">The sequence shown here is derived from an EMBL/GenBank/DDBJ whole genome shotgun (WGS) entry which is preliminary data.</text>
</comment>
<dbReference type="InterPro" id="IPR036860">
    <property type="entry name" value="SH2_dom_sf"/>
</dbReference>
<dbReference type="SUPFAM" id="SSF158235">
    <property type="entry name" value="SOCS box-like"/>
    <property type="match status" value="1"/>
</dbReference>
<evidence type="ECO:0000259" key="8">
    <source>
        <dbReference type="PROSITE" id="PS50225"/>
    </source>
</evidence>
<evidence type="ECO:0000256" key="6">
    <source>
        <dbReference type="PROSITE-ProRule" id="PRU00191"/>
    </source>
</evidence>
<dbReference type="GO" id="GO:0046854">
    <property type="term" value="P:phosphatidylinositol phosphate biosynthetic process"/>
    <property type="evidence" value="ECO:0007669"/>
    <property type="project" value="TreeGrafter"/>
</dbReference>
<accession>A0AAV6YRG8</accession>